<comment type="caution">
    <text evidence="5">The sequence shown here is derived from an EMBL/GenBank/DDBJ whole genome shotgun (WGS) entry which is preliminary data.</text>
</comment>
<dbReference type="PROSITE" id="PS51375">
    <property type="entry name" value="PPR"/>
    <property type="match status" value="2"/>
</dbReference>
<evidence type="ECO:0000313" key="6">
    <source>
        <dbReference type="Proteomes" id="UP000250321"/>
    </source>
</evidence>
<gene>
    <name evidence="5" type="ORF">Pyn_38161</name>
</gene>
<comment type="similarity">
    <text evidence="1">Belongs to the PPR family. P subfamily.</text>
</comment>
<reference evidence="5 6" key="1">
    <citation type="submission" date="2018-02" db="EMBL/GenBank/DDBJ databases">
        <title>Draft genome of wild Prunus yedoensis var. nudiflora.</title>
        <authorList>
            <person name="Baek S."/>
            <person name="Kim J.-H."/>
            <person name="Choi K."/>
            <person name="Kim G.-B."/>
            <person name="Cho A."/>
            <person name="Jang H."/>
            <person name="Shin C.-H."/>
            <person name="Yu H.-J."/>
            <person name="Mun J.-H."/>
        </authorList>
    </citation>
    <scope>NUCLEOTIDE SEQUENCE [LARGE SCALE GENOMIC DNA]</scope>
    <source>
        <strain evidence="6">cv. Jeju island</strain>
        <tissue evidence="5">Leaf</tissue>
    </source>
</reference>
<feature type="repeat" description="PPR" evidence="3">
    <location>
        <begin position="243"/>
        <end position="277"/>
    </location>
</feature>
<feature type="compositionally biased region" description="Pro residues" evidence="4">
    <location>
        <begin position="53"/>
        <end position="65"/>
    </location>
</feature>
<evidence type="ECO:0000256" key="2">
    <source>
        <dbReference type="ARBA" id="ARBA00022737"/>
    </source>
</evidence>
<feature type="repeat" description="PPR" evidence="3">
    <location>
        <begin position="278"/>
        <end position="313"/>
    </location>
</feature>
<evidence type="ECO:0000256" key="4">
    <source>
        <dbReference type="SAM" id="MobiDB-lite"/>
    </source>
</evidence>
<feature type="region of interest" description="Disordered" evidence="4">
    <location>
        <begin position="53"/>
        <end position="160"/>
    </location>
</feature>
<keyword evidence="6" id="KW-1185">Reference proteome</keyword>
<dbReference type="STRING" id="2094558.A0A314ZK06"/>
<dbReference type="InterPro" id="IPR002885">
    <property type="entry name" value="PPR_rpt"/>
</dbReference>
<feature type="compositionally biased region" description="Acidic residues" evidence="4">
    <location>
        <begin position="81"/>
        <end position="100"/>
    </location>
</feature>
<dbReference type="PANTHER" id="PTHR47447:SF23">
    <property type="entry name" value="PENTACOTRIPEPTIDE-REPEAT REGION OF PRORP DOMAIN-CONTAINING PROTEIN"/>
    <property type="match status" value="1"/>
</dbReference>
<dbReference type="PANTHER" id="PTHR47447">
    <property type="entry name" value="OS03G0856100 PROTEIN"/>
    <property type="match status" value="1"/>
</dbReference>
<feature type="compositionally biased region" description="Low complexity" evidence="4">
    <location>
        <begin position="66"/>
        <end position="75"/>
    </location>
</feature>
<dbReference type="Gene3D" id="1.25.40.10">
    <property type="entry name" value="Tetratricopeptide repeat domain"/>
    <property type="match status" value="1"/>
</dbReference>
<keyword evidence="2" id="KW-0677">Repeat</keyword>
<accession>A0A314ZK06</accession>
<sequence length="329" mass="37160">MLAQVSVAHLLLPKPKPENAPFRACPSSLSILSKHFPGDFSLCTQLPPPPLPLPLPLLTPQPPFSFPFSKTTTTTTRKEEEEAEDLQELEEEEEEEDPDDPILRFFKSRSSTQDPQREGKLSLQKNRRSSWRLADDTQLVDESETDSGIEGVLEQQKEQTRPLNFDSRALSEEIVEEILQKARTLPQNLTLGEVLGVLKEGLETSLVTPRACSVLFPMLGRAGMGDKLMILFRNLPAKKEFRDVHVYNAAISGLMCSKRYDDAWEVYEAMEANNTLPDHVTCSIMITVMRKVGRSAKDSWQFFERMNRKGVKWSQEVLGALIKSSVMRG</sequence>
<evidence type="ECO:0000256" key="3">
    <source>
        <dbReference type="PROSITE-ProRule" id="PRU00708"/>
    </source>
</evidence>
<dbReference type="Proteomes" id="UP000250321">
    <property type="component" value="Unassembled WGS sequence"/>
</dbReference>
<dbReference type="Pfam" id="PF13041">
    <property type="entry name" value="PPR_2"/>
    <property type="match status" value="1"/>
</dbReference>
<dbReference type="OrthoDB" id="5588846at2759"/>
<dbReference type="NCBIfam" id="TIGR00756">
    <property type="entry name" value="PPR"/>
    <property type="match status" value="1"/>
</dbReference>
<feature type="compositionally biased region" description="Acidic residues" evidence="4">
    <location>
        <begin position="138"/>
        <end position="147"/>
    </location>
</feature>
<name>A0A314ZK06_PRUYE</name>
<proteinExistence type="inferred from homology"/>
<dbReference type="InterPro" id="IPR011990">
    <property type="entry name" value="TPR-like_helical_dom_sf"/>
</dbReference>
<dbReference type="EMBL" id="PJQY01000005">
    <property type="protein sequence ID" value="PQQ21762.1"/>
    <property type="molecule type" value="Genomic_DNA"/>
</dbReference>
<dbReference type="AlphaFoldDB" id="A0A314ZK06"/>
<evidence type="ECO:0000313" key="5">
    <source>
        <dbReference type="EMBL" id="PQQ21762.1"/>
    </source>
</evidence>
<organism evidence="5 6">
    <name type="scientific">Prunus yedoensis var. nudiflora</name>
    <dbReference type="NCBI Taxonomy" id="2094558"/>
    <lineage>
        <taxon>Eukaryota</taxon>
        <taxon>Viridiplantae</taxon>
        <taxon>Streptophyta</taxon>
        <taxon>Embryophyta</taxon>
        <taxon>Tracheophyta</taxon>
        <taxon>Spermatophyta</taxon>
        <taxon>Magnoliopsida</taxon>
        <taxon>eudicotyledons</taxon>
        <taxon>Gunneridae</taxon>
        <taxon>Pentapetalae</taxon>
        <taxon>rosids</taxon>
        <taxon>fabids</taxon>
        <taxon>Rosales</taxon>
        <taxon>Rosaceae</taxon>
        <taxon>Amygdaloideae</taxon>
        <taxon>Amygdaleae</taxon>
        <taxon>Prunus</taxon>
    </lineage>
</organism>
<evidence type="ECO:0000256" key="1">
    <source>
        <dbReference type="ARBA" id="ARBA00007626"/>
    </source>
</evidence>
<protein>
    <submittedName>
        <fullName evidence="5">Pentatricopeptide repeat-containing protein</fullName>
    </submittedName>
</protein>